<dbReference type="Gene3D" id="1.10.260.40">
    <property type="entry name" value="lambda repressor-like DNA-binding domains"/>
    <property type="match status" value="1"/>
</dbReference>
<feature type="domain" description="HTH cro/C1-type" evidence="1">
    <location>
        <begin position="17"/>
        <end position="60"/>
    </location>
</feature>
<dbReference type="SMART" id="SM00530">
    <property type="entry name" value="HTH_XRE"/>
    <property type="match status" value="1"/>
</dbReference>
<proteinExistence type="predicted"/>
<keyword evidence="3" id="KW-1185">Reference proteome</keyword>
<dbReference type="Gene3D" id="1.25.40.10">
    <property type="entry name" value="Tetratricopeptide repeat domain"/>
    <property type="match status" value="2"/>
</dbReference>
<name>A0ABY6Z460_9BACL</name>
<organism evidence="2 3">
    <name type="scientific">Alicyclobacillus dauci</name>
    <dbReference type="NCBI Taxonomy" id="1475485"/>
    <lineage>
        <taxon>Bacteria</taxon>
        <taxon>Bacillati</taxon>
        <taxon>Bacillota</taxon>
        <taxon>Bacilli</taxon>
        <taxon>Bacillales</taxon>
        <taxon>Alicyclobacillaceae</taxon>
        <taxon>Alicyclobacillus</taxon>
    </lineage>
</organism>
<reference evidence="2" key="1">
    <citation type="submission" date="2022-08" db="EMBL/GenBank/DDBJ databases">
        <title>Alicyclobacillus dauci DSM2870, complete genome.</title>
        <authorList>
            <person name="Wang Q."/>
            <person name="Cai R."/>
            <person name="Wang Z."/>
        </authorList>
    </citation>
    <scope>NUCLEOTIDE SEQUENCE</scope>
    <source>
        <strain evidence="2">DSM 28700</strain>
    </source>
</reference>
<dbReference type="RefSeq" id="WP_268045184.1">
    <property type="nucleotide sequence ID" value="NZ_CP104064.1"/>
</dbReference>
<dbReference type="SUPFAM" id="SSF47413">
    <property type="entry name" value="lambda repressor-like DNA-binding domains"/>
    <property type="match status" value="1"/>
</dbReference>
<dbReference type="SUPFAM" id="SSF48452">
    <property type="entry name" value="TPR-like"/>
    <property type="match status" value="1"/>
</dbReference>
<dbReference type="InterPro" id="IPR010982">
    <property type="entry name" value="Lambda_DNA-bd_dom_sf"/>
</dbReference>
<dbReference type="InterPro" id="IPR019734">
    <property type="entry name" value="TPR_rpt"/>
</dbReference>
<evidence type="ECO:0000313" key="2">
    <source>
        <dbReference type="EMBL" id="WAH37669.1"/>
    </source>
</evidence>
<accession>A0ABY6Z460</accession>
<evidence type="ECO:0000259" key="1">
    <source>
        <dbReference type="PROSITE" id="PS50943"/>
    </source>
</evidence>
<dbReference type="EMBL" id="CP104064">
    <property type="protein sequence ID" value="WAH37669.1"/>
    <property type="molecule type" value="Genomic_DNA"/>
</dbReference>
<dbReference type="SMART" id="SM00028">
    <property type="entry name" value="TPR"/>
    <property type="match status" value="3"/>
</dbReference>
<dbReference type="Proteomes" id="UP001164803">
    <property type="component" value="Chromosome"/>
</dbReference>
<sequence>MTEAEREFLSLVIGHRVREQRKTRNLSQAELATGVGSQSMISLIESGRQLPLPDVLRVIAVRLEDEVLKSYAESLENNTIADFNVTSHNEEDLKSILVNHRGRWQPAHERIASQLCHHYYYTRHFEQVDELCHLIIHHVHRPGPKAEAYFYLGSSLLYQNRYSEAERWLKQAETLADLLSDQMKGKLNYNLGYAYSYLDIQVLAVWYASQAVDIFHRMNDFVSQGTALALLGAIQTRLGRLEEAKQTLTTSYDIVHRWGFKVADESRVHITLAEVCSLLGDVEEAKHNISLAIDSVDELDYLCKAEISRIKVYLAMKQGNLSEARENVKPGIRAALEAHDVHTLAQLYLLHVKLLDDVDEKIAEAKKAFDLTEGQNHHILRALSAECMANILEQRDGFTEESRIYMQAALDAYRTYVHKNSMFTNLIDNVPVYDSYFVENDVNPVESL</sequence>
<dbReference type="CDD" id="cd00093">
    <property type="entry name" value="HTH_XRE"/>
    <property type="match status" value="1"/>
</dbReference>
<dbReference type="InterPro" id="IPR001387">
    <property type="entry name" value="Cro/C1-type_HTH"/>
</dbReference>
<evidence type="ECO:0000313" key="3">
    <source>
        <dbReference type="Proteomes" id="UP001164803"/>
    </source>
</evidence>
<dbReference type="PROSITE" id="PS50943">
    <property type="entry name" value="HTH_CROC1"/>
    <property type="match status" value="1"/>
</dbReference>
<protein>
    <submittedName>
        <fullName evidence="2">Helix-turn-helix domain-containing protein</fullName>
    </submittedName>
</protein>
<gene>
    <name evidence="2" type="ORF">NZD86_03920</name>
</gene>
<dbReference type="Pfam" id="PF01381">
    <property type="entry name" value="HTH_3"/>
    <property type="match status" value="1"/>
</dbReference>
<dbReference type="Pfam" id="PF07721">
    <property type="entry name" value="TPR_4"/>
    <property type="match status" value="1"/>
</dbReference>
<dbReference type="InterPro" id="IPR011990">
    <property type="entry name" value="TPR-like_helical_dom_sf"/>
</dbReference>
<dbReference type="InterPro" id="IPR011717">
    <property type="entry name" value="TPR-4"/>
</dbReference>